<dbReference type="PROSITE" id="PS50846">
    <property type="entry name" value="HMA_2"/>
    <property type="match status" value="1"/>
</dbReference>
<dbReference type="Gene3D" id="3.30.70.100">
    <property type="match status" value="1"/>
</dbReference>
<protein>
    <submittedName>
        <fullName evidence="4">Cation transporter</fullName>
    </submittedName>
</protein>
<organism evidence="4 5">
    <name type="scientific">Sodaliphilus pleomorphus</name>
    <dbReference type="NCBI Taxonomy" id="2606626"/>
    <lineage>
        <taxon>Bacteria</taxon>
        <taxon>Pseudomonadati</taxon>
        <taxon>Bacteroidota</taxon>
        <taxon>Bacteroidia</taxon>
        <taxon>Bacteroidales</taxon>
        <taxon>Muribaculaceae</taxon>
        <taxon>Sodaliphilus</taxon>
    </lineage>
</organism>
<dbReference type="Proteomes" id="UP000483362">
    <property type="component" value="Unassembled WGS sequence"/>
</dbReference>
<evidence type="ECO:0000259" key="3">
    <source>
        <dbReference type="PROSITE" id="PS50846"/>
    </source>
</evidence>
<sequence>MKKLFLLCVIAVLAIGAITAKENNNVKTTVFTSGDIYCQSCVNKIMNNIPTLGKGIEDVKVDVQTKTVTVKYNTSKNNDQNIIKGLKKLDVNAMVMAGNAQQGGSQPAATPYCTMPAMAQDNNHCQNGAKAADHDCTNHQKGAKAAQHQCQGQQAASCTPTATSCDNDQNCNSQASGSCCGGGNAHGKKK</sequence>
<feature type="signal peptide" evidence="2">
    <location>
        <begin position="1"/>
        <end position="20"/>
    </location>
</feature>
<reference evidence="4 5" key="1">
    <citation type="submission" date="2019-08" db="EMBL/GenBank/DDBJ databases">
        <title>In-depth cultivation of the pig gut microbiome towards novel bacterial diversity and tailored functional studies.</title>
        <authorList>
            <person name="Wylensek D."/>
            <person name="Hitch T.C.A."/>
            <person name="Clavel T."/>
        </authorList>
    </citation>
    <scope>NUCLEOTIDE SEQUENCE [LARGE SCALE GENOMIC DNA]</scope>
    <source>
        <strain evidence="4 5">Oil-RF-744-WCA-WT-10</strain>
    </source>
</reference>
<dbReference type="CDD" id="cd00371">
    <property type="entry name" value="HMA"/>
    <property type="match status" value="1"/>
</dbReference>
<evidence type="ECO:0000313" key="5">
    <source>
        <dbReference type="Proteomes" id="UP000483362"/>
    </source>
</evidence>
<keyword evidence="2" id="KW-0732">Signal</keyword>
<proteinExistence type="predicted"/>
<evidence type="ECO:0000256" key="1">
    <source>
        <dbReference type="ARBA" id="ARBA00022723"/>
    </source>
</evidence>
<feature type="domain" description="HMA" evidence="3">
    <location>
        <begin position="27"/>
        <end position="94"/>
    </location>
</feature>
<dbReference type="PROSITE" id="PS01047">
    <property type="entry name" value="HMA_1"/>
    <property type="match status" value="1"/>
</dbReference>
<evidence type="ECO:0000256" key="2">
    <source>
        <dbReference type="SAM" id="SignalP"/>
    </source>
</evidence>
<gene>
    <name evidence="4" type="ORF">FYJ29_04415</name>
</gene>
<accession>A0A6L5X9E0</accession>
<comment type="caution">
    <text evidence="4">The sequence shown here is derived from an EMBL/GenBank/DDBJ whole genome shotgun (WGS) entry which is preliminary data.</text>
</comment>
<dbReference type="GO" id="GO:0046872">
    <property type="term" value="F:metal ion binding"/>
    <property type="evidence" value="ECO:0007669"/>
    <property type="project" value="UniProtKB-KW"/>
</dbReference>
<feature type="chain" id="PRO_5026747783" evidence="2">
    <location>
        <begin position="21"/>
        <end position="190"/>
    </location>
</feature>
<dbReference type="EMBL" id="VULT01000005">
    <property type="protein sequence ID" value="MSS17009.1"/>
    <property type="molecule type" value="Genomic_DNA"/>
</dbReference>
<dbReference type="InterPro" id="IPR006121">
    <property type="entry name" value="HMA_dom"/>
</dbReference>
<dbReference type="SUPFAM" id="SSF55008">
    <property type="entry name" value="HMA, heavy metal-associated domain"/>
    <property type="match status" value="1"/>
</dbReference>
<dbReference type="InterPro" id="IPR017969">
    <property type="entry name" value="Heavy-metal-associated_CS"/>
</dbReference>
<dbReference type="InterPro" id="IPR036163">
    <property type="entry name" value="HMA_dom_sf"/>
</dbReference>
<dbReference type="Pfam" id="PF00403">
    <property type="entry name" value="HMA"/>
    <property type="match status" value="1"/>
</dbReference>
<dbReference type="RefSeq" id="WP_154327587.1">
    <property type="nucleotide sequence ID" value="NZ_CP045696.1"/>
</dbReference>
<keyword evidence="1" id="KW-0479">Metal-binding</keyword>
<dbReference type="AlphaFoldDB" id="A0A6L5X9E0"/>
<evidence type="ECO:0000313" key="4">
    <source>
        <dbReference type="EMBL" id="MSS17009.1"/>
    </source>
</evidence>
<keyword evidence="5" id="KW-1185">Reference proteome</keyword>
<name>A0A6L5X9E0_9BACT</name>